<dbReference type="OrthoDB" id="9775130at2"/>
<dbReference type="InterPro" id="IPR050583">
    <property type="entry name" value="Mycobacterial_A85_antigen"/>
</dbReference>
<name>A0A372G642_9ACTN</name>
<comment type="subcellular location">
    <subcellularLocation>
        <location evidence="1">Cytoplasm</location>
    </subcellularLocation>
</comment>
<evidence type="ECO:0000259" key="6">
    <source>
        <dbReference type="Pfam" id="PF11806"/>
    </source>
</evidence>
<dbReference type="PANTHER" id="PTHR48098:SF3">
    <property type="entry name" value="IRON(III) ENTEROBACTIN ESTERASE"/>
    <property type="match status" value="1"/>
</dbReference>
<protein>
    <submittedName>
        <fullName evidence="7">Enterochelin esterase</fullName>
    </submittedName>
</protein>
<dbReference type="GO" id="GO:0005506">
    <property type="term" value="F:iron ion binding"/>
    <property type="evidence" value="ECO:0007669"/>
    <property type="project" value="InterPro"/>
</dbReference>
<dbReference type="RefSeq" id="WP_117226391.1">
    <property type="nucleotide sequence ID" value="NZ_CP061725.1"/>
</dbReference>
<evidence type="ECO:0000256" key="5">
    <source>
        <dbReference type="SAM" id="MobiDB-lite"/>
    </source>
</evidence>
<feature type="region of interest" description="Disordered" evidence="5">
    <location>
        <begin position="1"/>
        <end position="25"/>
    </location>
</feature>
<dbReference type="Gene3D" id="2.60.40.10">
    <property type="entry name" value="Immunoglobulins"/>
    <property type="match status" value="1"/>
</dbReference>
<dbReference type="GO" id="GO:0005975">
    <property type="term" value="P:carbohydrate metabolic process"/>
    <property type="evidence" value="ECO:0007669"/>
    <property type="project" value="UniProtKB-ARBA"/>
</dbReference>
<dbReference type="GO" id="GO:0005737">
    <property type="term" value="C:cytoplasm"/>
    <property type="evidence" value="ECO:0007669"/>
    <property type="project" value="UniProtKB-SubCell"/>
</dbReference>
<dbReference type="Pfam" id="PF00756">
    <property type="entry name" value="Esterase"/>
    <property type="match status" value="1"/>
</dbReference>
<comment type="similarity">
    <text evidence="4">Belongs to the Fes family.</text>
</comment>
<dbReference type="Proteomes" id="UP000262621">
    <property type="component" value="Unassembled WGS sequence"/>
</dbReference>
<keyword evidence="8" id="KW-1185">Reference proteome</keyword>
<evidence type="ECO:0000256" key="3">
    <source>
        <dbReference type="ARBA" id="ARBA00022801"/>
    </source>
</evidence>
<dbReference type="InterPro" id="IPR013783">
    <property type="entry name" value="Ig-like_fold"/>
</dbReference>
<dbReference type="AlphaFoldDB" id="A0A372G642"/>
<comment type="caution">
    <text evidence="7">The sequence shown here is derived from an EMBL/GenBank/DDBJ whole genome shotgun (WGS) entry which is preliminary data.</text>
</comment>
<keyword evidence="3" id="KW-0378">Hydrolase</keyword>
<evidence type="ECO:0000256" key="1">
    <source>
        <dbReference type="ARBA" id="ARBA00004496"/>
    </source>
</evidence>
<evidence type="ECO:0000313" key="7">
    <source>
        <dbReference type="EMBL" id="RFS48482.1"/>
    </source>
</evidence>
<feature type="domain" description="Enterochelin esterase N-terminal" evidence="6">
    <location>
        <begin position="61"/>
        <end position="176"/>
    </location>
</feature>
<accession>A0A372G642</accession>
<reference evidence="7 8" key="1">
    <citation type="submission" date="2018-08" db="EMBL/GenBank/DDBJ databases">
        <title>Verrucosispora craniellae sp. nov., isolated from a marine sponge in the South China Sea.</title>
        <authorList>
            <person name="Li L."/>
            <person name="Lin H.W."/>
        </authorList>
    </citation>
    <scope>NUCLEOTIDE SEQUENCE [LARGE SCALE GENOMIC DNA]</scope>
    <source>
        <strain evidence="7 8">LHW63014</strain>
    </source>
</reference>
<dbReference type="NCBIfam" id="NF007758">
    <property type="entry name" value="PRK10439.1"/>
    <property type="match status" value="1"/>
</dbReference>
<dbReference type="SUPFAM" id="SSF81296">
    <property type="entry name" value="E set domains"/>
    <property type="match status" value="1"/>
</dbReference>
<feature type="compositionally biased region" description="Low complexity" evidence="5">
    <location>
        <begin position="9"/>
        <end position="24"/>
    </location>
</feature>
<dbReference type="InterPro" id="IPR014756">
    <property type="entry name" value="Ig_E-set"/>
</dbReference>
<dbReference type="EMBL" id="QVFU01000001">
    <property type="protein sequence ID" value="RFS48482.1"/>
    <property type="molecule type" value="Genomic_DNA"/>
</dbReference>
<dbReference type="InterPro" id="IPR021764">
    <property type="entry name" value="Enterochelin_esterase_N"/>
</dbReference>
<sequence length="418" mass="46349">MIVPPTSVPPRLASPRPAPVAASPRIERLRTAGPAAMDGFWARVREEGTPLVEPDGDATLLTFVWRERRPTRNVLVLANKLADRSALGRSRMLRLPGTDLWHLTYRVRPDWQGSYHFAPDESTEGTGPDQDPGPDYWRQVATNLVSDPYNPRTLAQRTPPHKSVAAAPAALAGPHWWQPCAENPAGDTDMVTIDSDLVVGPRRVWRYRPPGHRPEDGPYPLLVLLDGDIWAETMPVAPILDNLVATGRIPPLVALLLDSVDRPTRFTEYACQPAFTKFLHTDLIEQGADGLGVTSDPARTVIAGQSLGGLAASYAALTAPQRFGNVLSQSGAFWWPSNSPYDVDAEWFARQLARTPREPLRWHVEVGLDEWVTLQPNRHLRDVLTARGYPLTYTEFAGGHDRLCWRARFADALCGLLR</sequence>
<dbReference type="SUPFAM" id="SSF53474">
    <property type="entry name" value="alpha/beta-Hydrolases"/>
    <property type="match status" value="1"/>
</dbReference>
<dbReference type="Pfam" id="PF11806">
    <property type="entry name" value="Enterochelin_N"/>
    <property type="match status" value="1"/>
</dbReference>
<gene>
    <name evidence="7" type="ORF">D0Q02_03150</name>
</gene>
<dbReference type="Gene3D" id="3.40.50.1820">
    <property type="entry name" value="alpha/beta hydrolase"/>
    <property type="match status" value="1"/>
</dbReference>
<dbReference type="PANTHER" id="PTHR48098">
    <property type="entry name" value="ENTEROCHELIN ESTERASE-RELATED"/>
    <property type="match status" value="1"/>
</dbReference>
<evidence type="ECO:0000313" key="8">
    <source>
        <dbReference type="Proteomes" id="UP000262621"/>
    </source>
</evidence>
<evidence type="ECO:0000256" key="4">
    <source>
        <dbReference type="ARBA" id="ARBA00024201"/>
    </source>
</evidence>
<evidence type="ECO:0000256" key="2">
    <source>
        <dbReference type="ARBA" id="ARBA00022490"/>
    </source>
</evidence>
<dbReference type="InterPro" id="IPR029058">
    <property type="entry name" value="AB_hydrolase_fold"/>
</dbReference>
<proteinExistence type="inferred from homology"/>
<keyword evidence="2" id="KW-0963">Cytoplasm</keyword>
<dbReference type="GO" id="GO:0006826">
    <property type="term" value="P:iron ion transport"/>
    <property type="evidence" value="ECO:0007669"/>
    <property type="project" value="InterPro"/>
</dbReference>
<feature type="region of interest" description="Disordered" evidence="5">
    <location>
        <begin position="116"/>
        <end position="136"/>
    </location>
</feature>
<organism evidence="7 8">
    <name type="scientific">Micromonospora craniellae</name>
    <dbReference type="NCBI Taxonomy" id="2294034"/>
    <lineage>
        <taxon>Bacteria</taxon>
        <taxon>Bacillati</taxon>
        <taxon>Actinomycetota</taxon>
        <taxon>Actinomycetes</taxon>
        <taxon>Micromonosporales</taxon>
        <taxon>Micromonosporaceae</taxon>
        <taxon>Micromonospora</taxon>
    </lineage>
</organism>
<dbReference type="GO" id="GO:0008849">
    <property type="term" value="F:enterochelin esterase activity"/>
    <property type="evidence" value="ECO:0007669"/>
    <property type="project" value="InterPro"/>
</dbReference>
<dbReference type="InterPro" id="IPR000801">
    <property type="entry name" value="Esterase-like"/>
</dbReference>